<evidence type="ECO:0000313" key="5">
    <source>
        <dbReference type="EMBL" id="SJZ60298.1"/>
    </source>
</evidence>
<dbReference type="CDD" id="cd00009">
    <property type="entry name" value="AAA"/>
    <property type="match status" value="1"/>
</dbReference>
<dbReference type="RefSeq" id="WP_078809807.1">
    <property type="nucleotide sequence ID" value="NZ_FUWM01000009.1"/>
</dbReference>
<evidence type="ECO:0000256" key="3">
    <source>
        <dbReference type="ARBA" id="ARBA00022840"/>
    </source>
</evidence>
<dbReference type="SMART" id="SM00382">
    <property type="entry name" value="AAA"/>
    <property type="match status" value="1"/>
</dbReference>
<dbReference type="Proteomes" id="UP000190625">
    <property type="component" value="Unassembled WGS sequence"/>
</dbReference>
<keyword evidence="6" id="KW-1185">Reference proteome</keyword>
<dbReference type="FunFam" id="3.40.50.300:FF:000216">
    <property type="entry name" value="Type VII secretion ATPase EccA"/>
    <property type="match status" value="1"/>
</dbReference>
<dbReference type="PRINTS" id="PR00819">
    <property type="entry name" value="CBXCFQXSUPER"/>
</dbReference>
<name>A0A1T4M0L2_9FIRM</name>
<dbReference type="InterPro" id="IPR027417">
    <property type="entry name" value="P-loop_NTPase"/>
</dbReference>
<keyword evidence="2" id="KW-0547">Nucleotide-binding</keyword>
<gene>
    <name evidence="5" type="ORF">SAMN02745118_01324</name>
</gene>
<dbReference type="GO" id="GO:0005524">
    <property type="term" value="F:ATP binding"/>
    <property type="evidence" value="ECO:0007669"/>
    <property type="project" value="UniProtKB-KW"/>
</dbReference>
<dbReference type="EMBL" id="FUWM01000009">
    <property type="protein sequence ID" value="SJZ60298.1"/>
    <property type="molecule type" value="Genomic_DNA"/>
</dbReference>
<comment type="similarity">
    <text evidence="1">Belongs to the CbxX/CfxQ family.</text>
</comment>
<dbReference type="InterPro" id="IPR041627">
    <property type="entry name" value="AAA_lid_6"/>
</dbReference>
<organism evidence="5 6">
    <name type="scientific">Selenihalanaerobacter shriftii</name>
    <dbReference type="NCBI Taxonomy" id="142842"/>
    <lineage>
        <taxon>Bacteria</taxon>
        <taxon>Bacillati</taxon>
        <taxon>Bacillota</taxon>
        <taxon>Clostridia</taxon>
        <taxon>Halanaerobiales</taxon>
        <taxon>Halobacteroidaceae</taxon>
        <taxon>Selenihalanaerobacter</taxon>
    </lineage>
</organism>
<dbReference type="Gene3D" id="1.10.8.60">
    <property type="match status" value="1"/>
</dbReference>
<sequence>MTKKEIINQLEAGKVSITKAFRLLNNQHVNHNNLALKSEIDSQTKTQKQIEDIKAELDALVGLNKIKTLVNELEAFVKIQQKRKNLNLATEPLVMHMIFKGNPGTGKTTVARIFGRLFKELGLLTKGHLNEVERADLVGEYIGHTAKKTKKAIDEALGGILFIDEAYSLARGGVRDFGKESIDALVKGMEDNRDNLVIILAGYPQEMESFLQTNPGLNSRFPIKVDFDDYTLEELIEIAELMLKKREYKLCKSAKHKLFRILSKARNEVGSEKGNARTVRNIIERAIRIQATRLIDNEKILREDLMTIQSEDLKKSF</sequence>
<dbReference type="Gene3D" id="3.40.50.300">
    <property type="entry name" value="P-loop containing nucleotide triphosphate hydrolases"/>
    <property type="match status" value="1"/>
</dbReference>
<keyword evidence="3" id="KW-0067">ATP-binding</keyword>
<dbReference type="InterPro" id="IPR003959">
    <property type="entry name" value="ATPase_AAA_core"/>
</dbReference>
<dbReference type="GO" id="GO:0016887">
    <property type="term" value="F:ATP hydrolysis activity"/>
    <property type="evidence" value="ECO:0007669"/>
    <property type="project" value="InterPro"/>
</dbReference>
<evidence type="ECO:0000259" key="4">
    <source>
        <dbReference type="SMART" id="SM00382"/>
    </source>
</evidence>
<accession>A0A1T4M0L2</accession>
<dbReference type="SUPFAM" id="SSF52540">
    <property type="entry name" value="P-loop containing nucleoside triphosphate hydrolases"/>
    <property type="match status" value="1"/>
</dbReference>
<dbReference type="PANTHER" id="PTHR43392">
    <property type="entry name" value="AAA-TYPE ATPASE FAMILY PROTEIN / ANKYRIN REPEAT FAMILY PROTEIN"/>
    <property type="match status" value="1"/>
</dbReference>
<feature type="domain" description="AAA+ ATPase" evidence="4">
    <location>
        <begin position="93"/>
        <end position="231"/>
    </location>
</feature>
<dbReference type="InterPro" id="IPR050773">
    <property type="entry name" value="CbxX/CfxQ_RuBisCO_ESX"/>
</dbReference>
<evidence type="ECO:0000313" key="6">
    <source>
        <dbReference type="Proteomes" id="UP000190625"/>
    </source>
</evidence>
<dbReference type="AlphaFoldDB" id="A0A1T4M0L2"/>
<dbReference type="InterPro" id="IPR003593">
    <property type="entry name" value="AAA+_ATPase"/>
</dbReference>
<dbReference type="InterPro" id="IPR000641">
    <property type="entry name" value="CbxX/CfxQ"/>
</dbReference>
<dbReference type="STRING" id="142842.SAMN02745118_01324"/>
<protein>
    <submittedName>
        <fullName evidence="5">Stage V sporulation protein K</fullName>
    </submittedName>
</protein>
<dbReference type="Pfam" id="PF17866">
    <property type="entry name" value="AAA_lid_6"/>
    <property type="match status" value="1"/>
</dbReference>
<reference evidence="6" key="1">
    <citation type="submission" date="2017-02" db="EMBL/GenBank/DDBJ databases">
        <authorList>
            <person name="Varghese N."/>
            <person name="Submissions S."/>
        </authorList>
    </citation>
    <scope>NUCLEOTIDE SEQUENCE [LARGE SCALE GENOMIC DNA]</scope>
    <source>
        <strain evidence="6">ATCC BAA-73</strain>
    </source>
</reference>
<dbReference type="OrthoDB" id="9806903at2"/>
<dbReference type="Pfam" id="PF00004">
    <property type="entry name" value="AAA"/>
    <property type="match status" value="1"/>
</dbReference>
<evidence type="ECO:0000256" key="2">
    <source>
        <dbReference type="ARBA" id="ARBA00022741"/>
    </source>
</evidence>
<dbReference type="PANTHER" id="PTHR43392:SF2">
    <property type="entry name" value="AAA-TYPE ATPASE FAMILY PROTEIN _ ANKYRIN REPEAT FAMILY PROTEIN"/>
    <property type="match status" value="1"/>
</dbReference>
<evidence type="ECO:0000256" key="1">
    <source>
        <dbReference type="ARBA" id="ARBA00010378"/>
    </source>
</evidence>
<proteinExistence type="inferred from homology"/>